<feature type="compositionally biased region" description="Acidic residues" evidence="1">
    <location>
        <begin position="112"/>
        <end position="121"/>
    </location>
</feature>
<reference evidence="4 5" key="1">
    <citation type="journal article" date="2019" name="Int. J. Syst. Evol. Microbiol.">
        <title>The Global Catalogue of Microorganisms (GCM) 10K type strain sequencing project: providing services to taxonomists for standard genome sequencing and annotation.</title>
        <authorList>
            <consortium name="The Broad Institute Genomics Platform"/>
            <consortium name="The Broad Institute Genome Sequencing Center for Infectious Disease"/>
            <person name="Wu L."/>
            <person name="Ma J."/>
        </authorList>
    </citation>
    <scope>NUCLEOTIDE SEQUENCE [LARGE SCALE GENOMIC DNA]</scope>
    <source>
        <strain evidence="4 5">SYNS20</strain>
    </source>
</reference>
<feature type="region of interest" description="Disordered" evidence="1">
    <location>
        <begin position="107"/>
        <end position="137"/>
    </location>
</feature>
<proteinExistence type="predicted"/>
<organism evidence="4 5">
    <name type="scientific">Halobaculum halobium</name>
    <dbReference type="NCBI Taxonomy" id="3032281"/>
    <lineage>
        <taxon>Archaea</taxon>
        <taxon>Methanobacteriati</taxon>
        <taxon>Methanobacteriota</taxon>
        <taxon>Stenosarchaea group</taxon>
        <taxon>Halobacteria</taxon>
        <taxon>Halobacteriales</taxon>
        <taxon>Haloferacaceae</taxon>
        <taxon>Halobaculum</taxon>
    </lineage>
</organism>
<dbReference type="EMBL" id="JBHSWX010000012">
    <property type="protein sequence ID" value="MFC6787644.1"/>
    <property type="molecule type" value="Genomic_DNA"/>
</dbReference>
<keyword evidence="5" id="KW-1185">Reference proteome</keyword>
<evidence type="ECO:0000313" key="5">
    <source>
        <dbReference type="Proteomes" id="UP001596443"/>
    </source>
</evidence>
<keyword evidence="2" id="KW-1133">Transmembrane helix</keyword>
<name>A0ABD5TF31_9EURY</name>
<accession>A0ABD5TF31</accession>
<comment type="caution">
    <text evidence="4">The sequence shown here is derived from an EMBL/GenBank/DDBJ whole genome shotgun (WGS) entry which is preliminary data.</text>
</comment>
<evidence type="ECO:0000259" key="3">
    <source>
        <dbReference type="Pfam" id="PF24008"/>
    </source>
</evidence>
<dbReference type="GeneID" id="81210776"/>
<feature type="domain" description="DUF7322" evidence="3">
    <location>
        <begin position="45"/>
        <end position="104"/>
    </location>
</feature>
<dbReference type="Pfam" id="PF24008">
    <property type="entry name" value="DUF7322"/>
    <property type="match status" value="1"/>
</dbReference>
<evidence type="ECO:0000256" key="1">
    <source>
        <dbReference type="SAM" id="MobiDB-lite"/>
    </source>
</evidence>
<protein>
    <recommendedName>
        <fullName evidence="3">DUF7322 domain-containing protein</fullName>
    </recommendedName>
</protein>
<keyword evidence="2" id="KW-0472">Membrane</keyword>
<evidence type="ECO:0000256" key="2">
    <source>
        <dbReference type="SAM" id="Phobius"/>
    </source>
</evidence>
<dbReference type="Proteomes" id="UP001596443">
    <property type="component" value="Unassembled WGS sequence"/>
</dbReference>
<evidence type="ECO:0000313" key="4">
    <source>
        <dbReference type="EMBL" id="MFC6787644.1"/>
    </source>
</evidence>
<dbReference type="RefSeq" id="WP_284061790.1">
    <property type="nucleotide sequence ID" value="NZ_CP126158.1"/>
</dbReference>
<dbReference type="InterPro" id="IPR055746">
    <property type="entry name" value="DUF7322"/>
</dbReference>
<feature type="transmembrane region" description="Helical" evidence="2">
    <location>
        <begin position="81"/>
        <end position="99"/>
    </location>
</feature>
<feature type="transmembrane region" description="Helical" evidence="2">
    <location>
        <begin position="54"/>
        <end position="75"/>
    </location>
</feature>
<sequence length="137" mass="14539">MLGEDDDDGELFALERQSSAAEERGPRVEIPSVGDPSDSLPDPSTVDPAIQRPFLAAVVYANVALLGISLGLMLVGFRGDWRFGGTALVVGVLAGIRVYQTVRAFKQRKRDEDDDGGDDADTAERGSGDGEDANADE</sequence>
<feature type="region of interest" description="Disordered" evidence="1">
    <location>
        <begin position="1"/>
        <end position="45"/>
    </location>
</feature>
<gene>
    <name evidence="4" type="ORF">ACFQFD_17030</name>
</gene>
<keyword evidence="2" id="KW-0812">Transmembrane</keyword>
<dbReference type="AlphaFoldDB" id="A0ABD5TF31"/>
<feature type="compositionally biased region" description="Acidic residues" evidence="1">
    <location>
        <begin position="1"/>
        <end position="10"/>
    </location>
</feature>